<dbReference type="GO" id="GO:0005886">
    <property type="term" value="C:plasma membrane"/>
    <property type="evidence" value="ECO:0007669"/>
    <property type="project" value="TreeGrafter"/>
</dbReference>
<dbReference type="HOGENOM" id="CLU_053514_3_0_6"/>
<dbReference type="RefSeq" id="WP_004868604.1">
    <property type="nucleotide sequence ID" value="NZ_CP005986.1"/>
</dbReference>
<evidence type="ECO:0000259" key="2">
    <source>
        <dbReference type="Pfam" id="PF02698"/>
    </source>
</evidence>
<dbReference type="AlphaFoldDB" id="A0A060A1R6"/>
<keyword evidence="1" id="KW-0472">Membrane</keyword>
<keyword evidence="1" id="KW-0812">Transmembrane</keyword>
<dbReference type="GO" id="GO:0043164">
    <property type="term" value="P:Gram-negative-bacterium-type cell wall biogenesis"/>
    <property type="evidence" value="ECO:0007669"/>
    <property type="project" value="TreeGrafter"/>
</dbReference>
<dbReference type="CDD" id="cd06259">
    <property type="entry name" value="YdcF-like"/>
    <property type="match status" value="1"/>
</dbReference>
<sequence length="267" mass="28617">MLPHTLLLTLASAMLQPPGIFLALALLAAALLALGVRALGWSLLLAAGVGLYLSATGVGARWLVLPLENRYPPLLHPQPGVGAIVVLGGGEVARPPGDGGDMANARTLMRLEAAAKLAKQSALPIVTSGGAPRFGAPPEATTMARLLRESFAVHNPIWIEGRSFNTAANAFDSSKLLAQKGIHRVYLVTSALHMPRAMAWFRRAGLDPVPVPCDYRLDRGLTSGYESWLPRAIYLEASSEAIHEYLGLFWLHLQERGWVRGRANAAQ</sequence>
<dbReference type="Proteomes" id="UP000005522">
    <property type="component" value="Chromosome"/>
</dbReference>
<reference evidence="3 4" key="1">
    <citation type="journal article" date="2009" name="J. Bacteriol.">
        <title>Draft genome sequence of the extremely acidophilic bacterium Acidithiobacillus caldus ATCC 51756 reveals metabolic versatility in the genus Acidithiobacillus.</title>
        <authorList>
            <person name="Valdes J."/>
            <person name="Quatrini R."/>
            <person name="Hallberg K."/>
            <person name="Dopson M."/>
            <person name="Valenzuela P.D."/>
            <person name="Holmes D.S."/>
        </authorList>
    </citation>
    <scope>NUCLEOTIDE SEQUENCE [LARGE SCALE GENOMIC DNA]</scope>
    <source>
        <strain evidence="4">ATCC 51756 / DSM 8584 / KU</strain>
    </source>
</reference>
<accession>A0A060A1R6</accession>
<dbReference type="GeneID" id="92932291"/>
<dbReference type="KEGG" id="acz:Acaty_c2223"/>
<dbReference type="InterPro" id="IPR014729">
    <property type="entry name" value="Rossmann-like_a/b/a_fold"/>
</dbReference>
<protein>
    <submittedName>
        <fullName evidence="3">Putative membrane protein</fullName>
    </submittedName>
</protein>
<dbReference type="EMBL" id="CP005986">
    <property type="protein sequence ID" value="AIA56077.1"/>
    <property type="molecule type" value="Genomic_DNA"/>
</dbReference>
<dbReference type="PANTHER" id="PTHR30336:SF4">
    <property type="entry name" value="ENVELOPE BIOGENESIS FACTOR ELYC"/>
    <property type="match status" value="1"/>
</dbReference>
<evidence type="ECO:0000313" key="3">
    <source>
        <dbReference type="EMBL" id="AIA56077.1"/>
    </source>
</evidence>
<feature type="domain" description="DUF218" evidence="2">
    <location>
        <begin position="83"/>
        <end position="247"/>
    </location>
</feature>
<proteinExistence type="predicted"/>
<keyword evidence="1" id="KW-1133">Transmembrane helix</keyword>
<organism evidence="3 4">
    <name type="scientific">Acidithiobacillus caldus (strain ATCC 51756 / DSM 8584 / KU)</name>
    <dbReference type="NCBI Taxonomy" id="637389"/>
    <lineage>
        <taxon>Bacteria</taxon>
        <taxon>Pseudomonadati</taxon>
        <taxon>Pseudomonadota</taxon>
        <taxon>Acidithiobacillia</taxon>
        <taxon>Acidithiobacillales</taxon>
        <taxon>Acidithiobacillaceae</taxon>
        <taxon>Acidithiobacillus</taxon>
    </lineage>
</organism>
<dbReference type="PANTHER" id="PTHR30336">
    <property type="entry name" value="INNER MEMBRANE PROTEIN, PROBABLE PERMEASE"/>
    <property type="match status" value="1"/>
</dbReference>
<dbReference type="Gene3D" id="3.40.50.620">
    <property type="entry name" value="HUPs"/>
    <property type="match status" value="1"/>
</dbReference>
<name>A0A060A1R6_ACICK</name>
<dbReference type="eggNOG" id="COG1434">
    <property type="taxonomic scope" value="Bacteria"/>
</dbReference>
<dbReference type="Pfam" id="PF02698">
    <property type="entry name" value="DUF218"/>
    <property type="match status" value="1"/>
</dbReference>
<feature type="transmembrane region" description="Helical" evidence="1">
    <location>
        <begin position="43"/>
        <end position="64"/>
    </location>
</feature>
<dbReference type="InterPro" id="IPR051599">
    <property type="entry name" value="Cell_Envelope_Assoc"/>
</dbReference>
<dbReference type="InterPro" id="IPR003848">
    <property type="entry name" value="DUF218"/>
</dbReference>
<gene>
    <name evidence="3" type="ORF">Acaty_c2223</name>
</gene>
<evidence type="ECO:0000256" key="1">
    <source>
        <dbReference type="SAM" id="Phobius"/>
    </source>
</evidence>
<dbReference type="GO" id="GO:0000270">
    <property type="term" value="P:peptidoglycan metabolic process"/>
    <property type="evidence" value="ECO:0007669"/>
    <property type="project" value="TreeGrafter"/>
</dbReference>
<evidence type="ECO:0000313" key="4">
    <source>
        <dbReference type="Proteomes" id="UP000005522"/>
    </source>
</evidence>